<sequence>MPRFSPGSLCVHDKYLYVADRSSKGLGILVFNEQCEIIDWFRNSLLKEVLAMHIDPDINKLYILTTAQDENNKRKRPLIASMDLCHSS</sequence>
<accession>A0A815VTD8</accession>
<proteinExistence type="predicted"/>
<gene>
    <name evidence="1" type="ORF">ZHD862_LOCUS38805</name>
</gene>
<dbReference type="Proteomes" id="UP000663864">
    <property type="component" value="Unassembled WGS sequence"/>
</dbReference>
<evidence type="ECO:0000313" key="2">
    <source>
        <dbReference type="Proteomes" id="UP000663864"/>
    </source>
</evidence>
<protein>
    <submittedName>
        <fullName evidence="1">Uncharacterized protein</fullName>
    </submittedName>
</protein>
<reference evidence="1" key="1">
    <citation type="submission" date="2021-02" db="EMBL/GenBank/DDBJ databases">
        <authorList>
            <person name="Nowell W R."/>
        </authorList>
    </citation>
    <scope>NUCLEOTIDE SEQUENCE</scope>
</reference>
<dbReference type="EMBL" id="CAJNOT010011126">
    <property type="protein sequence ID" value="CAF1533009.1"/>
    <property type="molecule type" value="Genomic_DNA"/>
</dbReference>
<comment type="caution">
    <text evidence="1">The sequence shown here is derived from an EMBL/GenBank/DDBJ whole genome shotgun (WGS) entry which is preliminary data.</text>
</comment>
<organism evidence="1 2">
    <name type="scientific">Rotaria sordida</name>
    <dbReference type="NCBI Taxonomy" id="392033"/>
    <lineage>
        <taxon>Eukaryota</taxon>
        <taxon>Metazoa</taxon>
        <taxon>Spiralia</taxon>
        <taxon>Gnathifera</taxon>
        <taxon>Rotifera</taxon>
        <taxon>Eurotatoria</taxon>
        <taxon>Bdelloidea</taxon>
        <taxon>Philodinida</taxon>
        <taxon>Philodinidae</taxon>
        <taxon>Rotaria</taxon>
    </lineage>
</organism>
<dbReference type="AlphaFoldDB" id="A0A815VTD8"/>
<evidence type="ECO:0000313" key="1">
    <source>
        <dbReference type="EMBL" id="CAF1533009.1"/>
    </source>
</evidence>
<name>A0A815VTD8_9BILA</name>